<evidence type="ECO:0000256" key="1">
    <source>
        <dbReference type="ARBA" id="ARBA00022741"/>
    </source>
</evidence>
<evidence type="ECO:0000259" key="4">
    <source>
        <dbReference type="Pfam" id="PF07088"/>
    </source>
</evidence>
<keyword evidence="3" id="KW-1133">Transmembrane helix</keyword>
<dbReference type="Gene3D" id="3.40.50.300">
    <property type="entry name" value="P-loop containing nucleotide triphosphate hydrolases"/>
    <property type="match status" value="1"/>
</dbReference>
<sequence length="432" mass="48545">MLTIESLLKPFIKTIVIKGKPGAGKTTLSFELMRMVGSGLYVSTRTALKELADQYPYIKPLVEEGAVRGISFEDLRLGSAADVMESVLKATEELKNPVIILDSWDSIARELDPIERLRAEKSLAAMVEPTDSKLVFVSETAETRSLDYLADAIVVLEDREVDGARMRYIVWEKIRGTLIPQKRYIFTLHEGRFRMFQPLIMKRPEPTREFKPLELEGAYSTGSMQLDRLLGRGMPKGSGTLFLLGREVFSHAILPFIAIMISNFVMTGGSAVVMPIAGISMRAMTEATVGQLPEELRSRVKVVDVKKEEIDLTSPEAALRDLRRIIKDAKGEEERNCMIIAGMDFLEYYFPGRDLRAMSLDIMGQVKDTEDTAVFIARPSTKIREELEDLVDSSLELKMIEGALVLRSRKPPSIYYHLDFTGERGIELTPIV</sequence>
<dbReference type="Pfam" id="PF07088">
    <property type="entry name" value="GvpD_P-loop"/>
    <property type="match status" value="1"/>
</dbReference>
<accession>A0A429GDF1</accession>
<dbReference type="InterPro" id="IPR009788">
    <property type="entry name" value="GvpD_P-loop"/>
</dbReference>
<protein>
    <submittedName>
        <fullName evidence="5">AAA family ATPase</fullName>
    </submittedName>
</protein>
<keyword evidence="3" id="KW-0812">Transmembrane</keyword>
<feature type="domain" description="GvpD P-loop" evidence="4">
    <location>
        <begin position="12"/>
        <end position="165"/>
    </location>
</feature>
<keyword evidence="2" id="KW-0067">ATP-binding</keyword>
<dbReference type="SUPFAM" id="SSF52540">
    <property type="entry name" value="P-loop containing nucleoside triphosphate hydrolases"/>
    <property type="match status" value="1"/>
</dbReference>
<keyword evidence="1" id="KW-0547">Nucleotide-binding</keyword>
<evidence type="ECO:0000313" key="5">
    <source>
        <dbReference type="EMBL" id="RSN71860.1"/>
    </source>
</evidence>
<evidence type="ECO:0000313" key="6">
    <source>
        <dbReference type="Proteomes" id="UP000277582"/>
    </source>
</evidence>
<proteinExistence type="predicted"/>
<dbReference type="InterPro" id="IPR027417">
    <property type="entry name" value="P-loop_NTPase"/>
</dbReference>
<evidence type="ECO:0000256" key="2">
    <source>
        <dbReference type="ARBA" id="ARBA00022840"/>
    </source>
</evidence>
<feature type="transmembrane region" description="Helical" evidence="3">
    <location>
        <begin position="252"/>
        <end position="274"/>
    </location>
</feature>
<dbReference type="EMBL" id="RCOS01000168">
    <property type="protein sequence ID" value="RSN71860.1"/>
    <property type="molecule type" value="Genomic_DNA"/>
</dbReference>
<dbReference type="Proteomes" id="UP000277582">
    <property type="component" value="Unassembled WGS sequence"/>
</dbReference>
<keyword evidence="6" id="KW-1185">Reference proteome</keyword>
<dbReference type="GO" id="GO:0005524">
    <property type="term" value="F:ATP binding"/>
    <property type="evidence" value="ECO:0007669"/>
    <property type="project" value="UniProtKB-KW"/>
</dbReference>
<gene>
    <name evidence="5" type="ORF">D6D85_15180</name>
</gene>
<dbReference type="PANTHER" id="PTHR43637:SF2">
    <property type="entry name" value="PROTEIN GVPD 1"/>
    <property type="match status" value="1"/>
</dbReference>
<reference evidence="5 6" key="1">
    <citation type="submission" date="2018-10" db="EMBL/GenBank/DDBJ databases">
        <title>Co-occurring genomic capacity for anaerobic methane metabolism and dissimilatory sulfite reduction discovered in the Korarchaeota.</title>
        <authorList>
            <person name="Mckay L.J."/>
            <person name="Dlakic M."/>
            <person name="Fields M.W."/>
            <person name="Delmont T.O."/>
            <person name="Eren A.M."/>
            <person name="Jay Z.J."/>
            <person name="Klingelsmith K.B."/>
            <person name="Rusch D.B."/>
            <person name="Inskeep W.P."/>
        </authorList>
    </citation>
    <scope>NUCLEOTIDE SEQUENCE [LARGE SCALE GENOMIC DNA]</scope>
    <source>
        <strain evidence="5 6">MDKW</strain>
    </source>
</reference>
<evidence type="ECO:0000256" key="3">
    <source>
        <dbReference type="SAM" id="Phobius"/>
    </source>
</evidence>
<dbReference type="AlphaFoldDB" id="A0A429GDF1"/>
<organism evidence="5 6">
    <name type="scientific">Candidatus Methanodesulfokora washburnensis</name>
    <dbReference type="NCBI Taxonomy" id="2478471"/>
    <lineage>
        <taxon>Archaea</taxon>
        <taxon>Thermoproteota</taxon>
        <taxon>Candidatus Korarchaeia</taxon>
        <taxon>Candidatus Korarchaeia incertae sedis</taxon>
        <taxon>Candidatus Methanodesulfokora</taxon>
    </lineage>
</organism>
<keyword evidence="3" id="KW-0472">Membrane</keyword>
<name>A0A429GDF1_9CREN</name>
<dbReference type="OrthoDB" id="49590at2157"/>
<dbReference type="PANTHER" id="PTHR43637">
    <property type="entry name" value="UPF0273 PROTEIN TM_0370"/>
    <property type="match status" value="1"/>
</dbReference>
<dbReference type="RefSeq" id="WP_125672792.1">
    <property type="nucleotide sequence ID" value="NZ_RCOS01000168.1"/>
</dbReference>
<comment type="caution">
    <text evidence="5">The sequence shown here is derived from an EMBL/GenBank/DDBJ whole genome shotgun (WGS) entry which is preliminary data.</text>
</comment>